<gene>
    <name evidence="2" type="ORF">AMECASPLE_000514</name>
</gene>
<feature type="transmembrane region" description="Helical" evidence="1">
    <location>
        <begin position="12"/>
        <end position="32"/>
    </location>
</feature>
<dbReference type="Proteomes" id="UP001469553">
    <property type="component" value="Unassembled WGS sequence"/>
</dbReference>
<keyword evidence="1" id="KW-1133">Transmembrane helix</keyword>
<protein>
    <recommendedName>
        <fullName evidence="4">Secreted protein</fullName>
    </recommendedName>
</protein>
<evidence type="ECO:0000256" key="1">
    <source>
        <dbReference type="SAM" id="Phobius"/>
    </source>
</evidence>
<keyword evidence="1" id="KW-0472">Membrane</keyword>
<organism evidence="2 3">
    <name type="scientific">Ameca splendens</name>
    <dbReference type="NCBI Taxonomy" id="208324"/>
    <lineage>
        <taxon>Eukaryota</taxon>
        <taxon>Metazoa</taxon>
        <taxon>Chordata</taxon>
        <taxon>Craniata</taxon>
        <taxon>Vertebrata</taxon>
        <taxon>Euteleostomi</taxon>
        <taxon>Actinopterygii</taxon>
        <taxon>Neopterygii</taxon>
        <taxon>Teleostei</taxon>
        <taxon>Neoteleostei</taxon>
        <taxon>Acanthomorphata</taxon>
        <taxon>Ovalentaria</taxon>
        <taxon>Atherinomorphae</taxon>
        <taxon>Cyprinodontiformes</taxon>
        <taxon>Goodeidae</taxon>
        <taxon>Ameca</taxon>
    </lineage>
</organism>
<evidence type="ECO:0000313" key="2">
    <source>
        <dbReference type="EMBL" id="MEQ2282418.1"/>
    </source>
</evidence>
<comment type="caution">
    <text evidence="2">The sequence shown here is derived from an EMBL/GenBank/DDBJ whole genome shotgun (WGS) entry which is preliminary data.</text>
</comment>
<keyword evidence="1" id="KW-0812">Transmembrane</keyword>
<proteinExistence type="predicted"/>
<evidence type="ECO:0008006" key="4">
    <source>
        <dbReference type="Google" id="ProtNLM"/>
    </source>
</evidence>
<evidence type="ECO:0000313" key="3">
    <source>
        <dbReference type="Proteomes" id="UP001469553"/>
    </source>
</evidence>
<accession>A0ABV0XLR9</accession>
<reference evidence="2 3" key="1">
    <citation type="submission" date="2021-06" db="EMBL/GenBank/DDBJ databases">
        <authorList>
            <person name="Palmer J.M."/>
        </authorList>
    </citation>
    <scope>NUCLEOTIDE SEQUENCE [LARGE SCALE GENOMIC DNA]</scope>
    <source>
        <strain evidence="2 3">AS_MEX2019</strain>
        <tissue evidence="2">Muscle</tissue>
    </source>
</reference>
<sequence length="99" mass="10853">MEQICFKLELFIIIRFLLQVLPVLMLSAPFLGSAVGTPSVAVGEEKKRLHATPHSFAEPPSGVATRTAEEVALKGKLCFWAATRKGKLGTFGDHLKNWC</sequence>
<name>A0ABV0XLR9_9TELE</name>
<keyword evidence="3" id="KW-1185">Reference proteome</keyword>
<dbReference type="EMBL" id="JAHRIP010009419">
    <property type="protein sequence ID" value="MEQ2282418.1"/>
    <property type="molecule type" value="Genomic_DNA"/>
</dbReference>